<feature type="compositionally biased region" description="Basic and acidic residues" evidence="1">
    <location>
        <begin position="44"/>
        <end position="54"/>
    </location>
</feature>
<evidence type="ECO:0000313" key="2">
    <source>
        <dbReference type="EMBL" id="XDQ79400.1"/>
    </source>
</evidence>
<accession>A0AB39TJN9</accession>
<dbReference type="AlphaFoldDB" id="A0AB39TJN9"/>
<evidence type="ECO:0000256" key="1">
    <source>
        <dbReference type="SAM" id="MobiDB-lite"/>
    </source>
</evidence>
<gene>
    <name evidence="2" type="ORF">AB2U05_13480</name>
</gene>
<sequence length="73" mass="8416">MVKRPTPPPLTTTERARLDHLVRRAAARLTPDETGLLMRLWEHDQADREQERRSTGGLQAQLRRLTALTSDTR</sequence>
<proteinExistence type="predicted"/>
<name>A0AB39TJN9_9ACTN</name>
<organism evidence="2">
    <name type="scientific">Streptomyces sp. Y1</name>
    <dbReference type="NCBI Taxonomy" id="3238634"/>
    <lineage>
        <taxon>Bacteria</taxon>
        <taxon>Bacillati</taxon>
        <taxon>Actinomycetota</taxon>
        <taxon>Actinomycetes</taxon>
        <taxon>Kitasatosporales</taxon>
        <taxon>Streptomycetaceae</taxon>
        <taxon>Streptomyces</taxon>
    </lineage>
</organism>
<feature type="region of interest" description="Disordered" evidence="1">
    <location>
        <begin position="44"/>
        <end position="73"/>
    </location>
</feature>
<dbReference type="RefSeq" id="WP_369183313.1">
    <property type="nucleotide sequence ID" value="NZ_CP163445.1"/>
</dbReference>
<dbReference type="EMBL" id="CP163445">
    <property type="protein sequence ID" value="XDQ79400.1"/>
    <property type="molecule type" value="Genomic_DNA"/>
</dbReference>
<protein>
    <submittedName>
        <fullName evidence="2">Uncharacterized protein</fullName>
    </submittedName>
</protein>
<reference evidence="2" key="1">
    <citation type="submission" date="2024-07" db="EMBL/GenBank/DDBJ databases">
        <authorList>
            <person name="Yu S.T."/>
        </authorList>
    </citation>
    <scope>NUCLEOTIDE SEQUENCE</scope>
    <source>
        <strain evidence="2">Y1</strain>
    </source>
</reference>